<keyword evidence="2" id="KW-1185">Reference proteome</keyword>
<proteinExistence type="predicted"/>
<evidence type="ECO:0000313" key="1">
    <source>
        <dbReference type="EMBL" id="WIY06561.1"/>
    </source>
</evidence>
<dbReference type="KEGG" id="amog:QRX60_22925"/>
<reference evidence="1 2" key="1">
    <citation type="submission" date="2023-06" db="EMBL/GenBank/DDBJ databases">
        <authorList>
            <person name="Oyuntsetseg B."/>
            <person name="Kim S.B."/>
        </authorList>
    </citation>
    <scope>NUCLEOTIDE SEQUENCE [LARGE SCALE GENOMIC DNA]</scope>
    <source>
        <strain evidence="1 2">4-36</strain>
    </source>
</reference>
<dbReference type="Proteomes" id="UP001239397">
    <property type="component" value="Chromosome"/>
</dbReference>
<dbReference type="RefSeq" id="WP_286002820.1">
    <property type="nucleotide sequence ID" value="NZ_CP127295.1"/>
</dbReference>
<accession>A0A9Y2JZP2</accession>
<dbReference type="EMBL" id="CP127295">
    <property type="protein sequence ID" value="WIY06561.1"/>
    <property type="molecule type" value="Genomic_DNA"/>
</dbReference>
<dbReference type="AlphaFoldDB" id="A0A9Y2JZP2"/>
<protein>
    <submittedName>
        <fullName evidence="1">Uncharacterized protein</fullName>
    </submittedName>
</protein>
<organism evidence="1 2">
    <name type="scientific">Amycolatopsis mongoliensis</name>
    <dbReference type="NCBI Taxonomy" id="715475"/>
    <lineage>
        <taxon>Bacteria</taxon>
        <taxon>Bacillati</taxon>
        <taxon>Actinomycetota</taxon>
        <taxon>Actinomycetes</taxon>
        <taxon>Pseudonocardiales</taxon>
        <taxon>Pseudonocardiaceae</taxon>
        <taxon>Amycolatopsis</taxon>
    </lineage>
</organism>
<evidence type="ECO:0000313" key="2">
    <source>
        <dbReference type="Proteomes" id="UP001239397"/>
    </source>
</evidence>
<sequence>MTRPMLTGDRVHRIHWVPGTDRLRAVCHCSAEREFDDPVLLWEWLLAHPEGHEA</sequence>
<gene>
    <name evidence="1" type="ORF">QRX60_22925</name>
</gene>
<name>A0A9Y2JZP2_9PSEU</name>